<sequence length="50" mass="5709">MVISKVALDTIFNTRSQHVFIKKLRRKLAGNEYICIANMRGIGYKLIING</sequence>
<evidence type="ECO:0000313" key="1">
    <source>
        <dbReference type="EMBL" id="TGY06747.1"/>
    </source>
</evidence>
<organism evidence="1 2">
    <name type="scientific">Bacteroides muris</name>
    <name type="common">ex Afrizal et al. 2022</name>
    <dbReference type="NCBI Taxonomy" id="2516960"/>
    <lineage>
        <taxon>Bacteria</taxon>
        <taxon>Pseudomonadati</taxon>
        <taxon>Bacteroidota</taxon>
        <taxon>Bacteroidia</taxon>
        <taxon>Bacteroidales</taxon>
        <taxon>Bacteroidaceae</taxon>
        <taxon>Bacteroides</taxon>
    </lineage>
</organism>
<proteinExistence type="predicted"/>
<dbReference type="GO" id="GO:0003677">
    <property type="term" value="F:DNA binding"/>
    <property type="evidence" value="ECO:0007669"/>
    <property type="project" value="InterPro"/>
</dbReference>
<gene>
    <name evidence="1" type="ORF">E5355_08350</name>
</gene>
<dbReference type="Proteomes" id="UP000310532">
    <property type="component" value="Unassembled WGS sequence"/>
</dbReference>
<comment type="caution">
    <text evidence="1">The sequence shown here is derived from an EMBL/GenBank/DDBJ whole genome shotgun (WGS) entry which is preliminary data.</text>
</comment>
<accession>A0A4S2AYS5</accession>
<dbReference type="EMBL" id="SRYZ01000014">
    <property type="protein sequence ID" value="TGY06747.1"/>
    <property type="molecule type" value="Genomic_DNA"/>
</dbReference>
<name>A0A4S2AYS5_9BACE</name>
<dbReference type="Gene3D" id="1.10.10.10">
    <property type="entry name" value="Winged helix-like DNA-binding domain superfamily/Winged helix DNA-binding domain"/>
    <property type="match status" value="1"/>
</dbReference>
<dbReference type="InterPro" id="IPR016032">
    <property type="entry name" value="Sig_transdc_resp-reg_C-effctor"/>
</dbReference>
<reference evidence="1 2" key="1">
    <citation type="submission" date="2019-04" db="EMBL/GenBank/DDBJ databases">
        <title>Microbes associate with the intestines of laboratory mice.</title>
        <authorList>
            <person name="Navarre W."/>
            <person name="Wong E."/>
            <person name="Huang K."/>
            <person name="Tropini C."/>
            <person name="Ng K."/>
            <person name="Yu B."/>
        </authorList>
    </citation>
    <scope>NUCLEOTIDE SEQUENCE [LARGE SCALE GENOMIC DNA]</scope>
    <source>
        <strain evidence="1 2">NM69_E16B</strain>
    </source>
</reference>
<dbReference type="SUPFAM" id="SSF46894">
    <property type="entry name" value="C-terminal effector domain of the bipartite response regulators"/>
    <property type="match status" value="1"/>
</dbReference>
<dbReference type="AlphaFoldDB" id="A0A4S2AYS5"/>
<keyword evidence="2" id="KW-1185">Reference proteome</keyword>
<dbReference type="InterPro" id="IPR036388">
    <property type="entry name" value="WH-like_DNA-bd_sf"/>
</dbReference>
<protein>
    <submittedName>
        <fullName evidence="1">Uncharacterized protein</fullName>
    </submittedName>
</protein>
<evidence type="ECO:0000313" key="2">
    <source>
        <dbReference type="Proteomes" id="UP000310532"/>
    </source>
</evidence>
<dbReference type="GO" id="GO:0006355">
    <property type="term" value="P:regulation of DNA-templated transcription"/>
    <property type="evidence" value="ECO:0007669"/>
    <property type="project" value="InterPro"/>
</dbReference>